<dbReference type="InParanoid" id="A0A1X7T4V0"/>
<sequence>MLETSTPSSSLINLLYGEDNDEKVRPPLIIQPPSSPRPTHRAVKPKRASSIVRSPYLAAVAPPRQSVVPRHSPSTKRSSPVKATDVDSTVDYAGKTALDLRDELTAMKKNLSATEEQRDIFRGELIKYKQLLVKKDKEIEDLIMSGHVSTRDRARINTGNKADVLLAAKVVAAILFGGESYLVTLPRY</sequence>
<reference evidence="2" key="1">
    <citation type="submission" date="2017-05" db="UniProtKB">
        <authorList>
            <consortium name="EnsemblMetazoa"/>
        </authorList>
    </citation>
    <scope>IDENTIFICATION</scope>
</reference>
<name>A0A1X7T4V0_AMPQE</name>
<proteinExistence type="predicted"/>
<feature type="compositionally biased region" description="Basic residues" evidence="1">
    <location>
        <begin position="38"/>
        <end position="47"/>
    </location>
</feature>
<evidence type="ECO:0000256" key="1">
    <source>
        <dbReference type="SAM" id="MobiDB-lite"/>
    </source>
</evidence>
<evidence type="ECO:0000313" key="2">
    <source>
        <dbReference type="EnsemblMetazoa" id="Aqu2.1.09529_001"/>
    </source>
</evidence>
<feature type="region of interest" description="Disordered" evidence="1">
    <location>
        <begin position="62"/>
        <end position="83"/>
    </location>
</feature>
<organism evidence="2">
    <name type="scientific">Amphimedon queenslandica</name>
    <name type="common">Sponge</name>
    <dbReference type="NCBI Taxonomy" id="400682"/>
    <lineage>
        <taxon>Eukaryota</taxon>
        <taxon>Metazoa</taxon>
        <taxon>Porifera</taxon>
        <taxon>Demospongiae</taxon>
        <taxon>Heteroscleromorpha</taxon>
        <taxon>Haplosclerida</taxon>
        <taxon>Niphatidae</taxon>
        <taxon>Amphimedon</taxon>
    </lineage>
</organism>
<protein>
    <submittedName>
        <fullName evidence="2">Uncharacterized protein</fullName>
    </submittedName>
</protein>
<dbReference type="EnsemblMetazoa" id="Aqu2.1.09529_001">
    <property type="protein sequence ID" value="Aqu2.1.09529_001"/>
    <property type="gene ID" value="Aqu2.1.09529"/>
</dbReference>
<dbReference type="AlphaFoldDB" id="A0A1X7T4V0"/>
<accession>A0A1X7T4V0</accession>
<feature type="region of interest" description="Disordered" evidence="1">
    <location>
        <begin position="29"/>
        <end position="49"/>
    </location>
</feature>